<evidence type="ECO:0000313" key="6">
    <source>
        <dbReference type="EMBL" id="GEP60954.1"/>
    </source>
</evidence>
<keyword evidence="7" id="KW-1185">Reference proteome</keyword>
<evidence type="ECO:0000256" key="5">
    <source>
        <dbReference type="RuleBase" id="RU362118"/>
    </source>
</evidence>
<dbReference type="CDD" id="cd00614">
    <property type="entry name" value="CGS_like"/>
    <property type="match status" value="1"/>
</dbReference>
<dbReference type="PIRSF" id="PIRSF001434">
    <property type="entry name" value="CGS"/>
    <property type="match status" value="1"/>
</dbReference>
<dbReference type="InterPro" id="IPR015424">
    <property type="entry name" value="PyrdxlP-dep_Trfase"/>
</dbReference>
<dbReference type="GO" id="GO:0004123">
    <property type="term" value="F:cystathionine gamma-lyase activity"/>
    <property type="evidence" value="ECO:0007669"/>
    <property type="project" value="TreeGrafter"/>
</dbReference>
<evidence type="ECO:0000256" key="4">
    <source>
        <dbReference type="PIRSR" id="PIRSR001434-2"/>
    </source>
</evidence>
<dbReference type="InterPro" id="IPR015421">
    <property type="entry name" value="PyrdxlP-dep_Trfase_major"/>
</dbReference>
<dbReference type="SUPFAM" id="SSF53383">
    <property type="entry name" value="PLP-dependent transferases"/>
    <property type="match status" value="1"/>
</dbReference>
<dbReference type="PANTHER" id="PTHR11808:SF15">
    <property type="entry name" value="CYSTATHIONINE GAMMA-LYASE"/>
    <property type="match status" value="1"/>
</dbReference>
<dbReference type="GO" id="GO:0019343">
    <property type="term" value="P:cysteine biosynthetic process via cystathionine"/>
    <property type="evidence" value="ECO:0007669"/>
    <property type="project" value="TreeGrafter"/>
</dbReference>
<name>A0A512NPS9_9HYPH</name>
<proteinExistence type="inferred from homology"/>
<evidence type="ECO:0000256" key="3">
    <source>
        <dbReference type="ARBA" id="ARBA00022898"/>
    </source>
</evidence>
<gene>
    <name evidence="6" type="ORF">RSO01_81200</name>
</gene>
<dbReference type="PANTHER" id="PTHR11808">
    <property type="entry name" value="TRANS-SULFURATION ENZYME FAMILY MEMBER"/>
    <property type="match status" value="1"/>
</dbReference>
<protein>
    <submittedName>
        <fullName evidence="6">Cystathionine gamma-synthase</fullName>
    </submittedName>
</protein>
<dbReference type="GO" id="GO:0019346">
    <property type="term" value="P:transsulfuration"/>
    <property type="evidence" value="ECO:0007669"/>
    <property type="project" value="InterPro"/>
</dbReference>
<dbReference type="GO" id="GO:0030170">
    <property type="term" value="F:pyridoxal phosphate binding"/>
    <property type="evidence" value="ECO:0007669"/>
    <property type="project" value="InterPro"/>
</dbReference>
<evidence type="ECO:0000256" key="1">
    <source>
        <dbReference type="ARBA" id="ARBA00001933"/>
    </source>
</evidence>
<dbReference type="Proteomes" id="UP000321058">
    <property type="component" value="Unassembled WGS sequence"/>
</dbReference>
<feature type="modified residue" description="N6-(pyridoxal phosphate)lysine" evidence="4">
    <location>
        <position position="220"/>
    </location>
</feature>
<dbReference type="InterPro" id="IPR054542">
    <property type="entry name" value="Cys_met_metab_PP"/>
</dbReference>
<organism evidence="6 7">
    <name type="scientific">Reyranella soli</name>
    <dbReference type="NCBI Taxonomy" id="1230389"/>
    <lineage>
        <taxon>Bacteria</taxon>
        <taxon>Pseudomonadati</taxon>
        <taxon>Pseudomonadota</taxon>
        <taxon>Alphaproteobacteria</taxon>
        <taxon>Hyphomicrobiales</taxon>
        <taxon>Reyranellaceae</taxon>
        <taxon>Reyranella</taxon>
    </lineage>
</organism>
<comment type="cofactor">
    <cofactor evidence="1 5">
        <name>pyridoxal 5'-phosphate</name>
        <dbReference type="ChEBI" id="CHEBI:597326"/>
    </cofactor>
</comment>
<dbReference type="PROSITE" id="PS00868">
    <property type="entry name" value="CYS_MET_METAB_PP"/>
    <property type="match status" value="1"/>
</dbReference>
<evidence type="ECO:0000313" key="7">
    <source>
        <dbReference type="Proteomes" id="UP000321058"/>
    </source>
</evidence>
<dbReference type="Gene3D" id="3.90.1150.10">
    <property type="entry name" value="Aspartate Aminotransferase, domain 1"/>
    <property type="match status" value="1"/>
</dbReference>
<evidence type="ECO:0000256" key="2">
    <source>
        <dbReference type="ARBA" id="ARBA00009077"/>
    </source>
</evidence>
<dbReference type="Gene3D" id="3.40.640.10">
    <property type="entry name" value="Type I PLP-dependent aspartate aminotransferase-like (Major domain)"/>
    <property type="match status" value="1"/>
</dbReference>
<dbReference type="InterPro" id="IPR000277">
    <property type="entry name" value="Cys/Met-Metab_PyrdxlP-dep_enz"/>
</dbReference>
<sequence length="402" mass="42958">MRYKITRLCKKHVSYGNPMTNKTFAASSLAAQAMGWIDPVTKAVVPPIHMASTYQRDEDNGYSSGRIYARSDNPTFDQAEATLAALEGGAKALVFSSGMSAATACFLALAPGDHVVAPKVMYWSLRNWLAGFAQHWGLLVDFVDADRTDAIAAAVKPGSTKLVWIETPANPTWCVTDIAAAADIAHRAGALLGVDSTVGTPVLTRPIELGADIVMHSATKYLNGHSDIIAGALVGAHDDEHWQKLRTIRAQIGTILGQTEAWLLLRGMRTLFPRVAWACRSAQTLAERLSSHPMVAEVLYPGLPSFAGHAAAKKQMTGGFGGMLSVRVKGGERAAIASAARVELWKRATSLGGVESLIEHRASVEGPGTPCPPDLLRLSVGVEETSDLFDDLDQALRRGHNA</sequence>
<comment type="similarity">
    <text evidence="2 5">Belongs to the trans-sulfuration enzymes family.</text>
</comment>
<dbReference type="AlphaFoldDB" id="A0A512NPS9"/>
<dbReference type="EMBL" id="BKAJ01000192">
    <property type="protein sequence ID" value="GEP60954.1"/>
    <property type="molecule type" value="Genomic_DNA"/>
</dbReference>
<keyword evidence="3 4" id="KW-0663">Pyridoxal phosphate</keyword>
<dbReference type="Pfam" id="PF01053">
    <property type="entry name" value="Cys_Met_Meta_PP"/>
    <property type="match status" value="1"/>
</dbReference>
<dbReference type="InterPro" id="IPR015422">
    <property type="entry name" value="PyrdxlP-dep_Trfase_small"/>
</dbReference>
<accession>A0A512NPS9</accession>
<dbReference type="GO" id="GO:0005737">
    <property type="term" value="C:cytoplasm"/>
    <property type="evidence" value="ECO:0007669"/>
    <property type="project" value="TreeGrafter"/>
</dbReference>
<comment type="caution">
    <text evidence="6">The sequence shown here is derived from an EMBL/GenBank/DDBJ whole genome shotgun (WGS) entry which is preliminary data.</text>
</comment>
<reference evidence="6 7" key="1">
    <citation type="submission" date="2019-07" db="EMBL/GenBank/DDBJ databases">
        <title>Whole genome shotgun sequence of Reyranella soli NBRC 108950.</title>
        <authorList>
            <person name="Hosoyama A."/>
            <person name="Uohara A."/>
            <person name="Ohji S."/>
            <person name="Ichikawa N."/>
        </authorList>
    </citation>
    <scope>NUCLEOTIDE SEQUENCE [LARGE SCALE GENOMIC DNA]</scope>
    <source>
        <strain evidence="6 7">NBRC 108950</strain>
    </source>
</reference>
<dbReference type="FunFam" id="3.40.640.10:FF:000046">
    <property type="entry name" value="Cystathionine gamma-lyase"/>
    <property type="match status" value="1"/>
</dbReference>